<dbReference type="VEuPathDB" id="GiardiaDB:DHA2_152426"/>
<accession>V6TD85</accession>
<dbReference type="VEuPathDB" id="GiardiaDB:QR46_4422"/>
<dbReference type="AlphaFoldDB" id="V6TD85"/>
<evidence type="ECO:0000256" key="1">
    <source>
        <dbReference type="SAM" id="MobiDB-lite"/>
    </source>
</evidence>
<reference evidence="2 3" key="2">
    <citation type="journal article" date="2013" name="Genome Biol. Evol.">
        <title>Genome sequencing of Giardia lamblia genotypes A2 and B isolates (DH and GS) and comparative analysis with the genomes of genotypes A1 and E (WB and Pig).</title>
        <authorList>
            <person name="Adam R.D."/>
            <person name="Dahlstrom E.W."/>
            <person name="Martens C.A."/>
            <person name="Bruno D.P."/>
            <person name="Barbian K.D."/>
            <person name="Ricklefs S.M."/>
            <person name="Hernandez M.M."/>
            <person name="Narla N.P."/>
            <person name="Patel R.B."/>
            <person name="Porcella S.F."/>
            <person name="Nash T.E."/>
        </authorList>
    </citation>
    <scope>NUCLEOTIDE SEQUENCE [LARGE SCALE GENOMIC DNA]</scope>
    <source>
        <strain evidence="2 3">DH</strain>
    </source>
</reference>
<dbReference type="EMBL" id="AHGT01000037">
    <property type="protein sequence ID" value="ESU36883.1"/>
    <property type="molecule type" value="Genomic_DNA"/>
</dbReference>
<feature type="region of interest" description="Disordered" evidence="1">
    <location>
        <begin position="544"/>
        <end position="570"/>
    </location>
</feature>
<comment type="caution">
    <text evidence="2">The sequence shown here is derived from an EMBL/GenBank/DDBJ whole genome shotgun (WGS) entry which is preliminary data.</text>
</comment>
<dbReference type="VEuPathDB" id="GiardiaDB:GL50581_3447"/>
<evidence type="ECO:0000313" key="2">
    <source>
        <dbReference type="EMBL" id="ESU36883.1"/>
    </source>
</evidence>
<evidence type="ECO:0000313" key="3">
    <source>
        <dbReference type="Proteomes" id="UP000018320"/>
    </source>
</evidence>
<feature type="non-terminal residue" evidence="2">
    <location>
        <position position="1"/>
    </location>
</feature>
<organism evidence="2 3">
    <name type="scientific">Giardia intestinalis</name>
    <name type="common">Giardia lamblia</name>
    <dbReference type="NCBI Taxonomy" id="5741"/>
    <lineage>
        <taxon>Eukaryota</taxon>
        <taxon>Metamonada</taxon>
        <taxon>Diplomonadida</taxon>
        <taxon>Hexamitidae</taxon>
        <taxon>Giardiinae</taxon>
        <taxon>Giardia</taxon>
    </lineage>
</organism>
<name>V6TD85_GIAIN</name>
<sequence>VSLQRTEDRLAPAMSWCTLYAASLKQRGPDVETCLIVLAHNCYSRLEYTFRVPVISTSQRLPGILIKELSSLLQAAIEWAANLMNENARLAAMGIGDVYYFNPIAMVLHPHLDGRVMTTLTKIALKHDWEVQSLSTRQTFNQETQHVNKLITPKDLCPLCSAQLGCIQYDNLDKLLSHRPFRKQCNAISSDTPLRERELERIGRAIAGDGMLAFRPIFQDPPSMSFCAKTLTELMIAITEEQVCSWSPYDAALYFLLDILQDCRLNVLRFLHQVKSHFPDSLFKTILMSMSSDLQFLLPHLPSPELNYNSAKYLEEDINSHLYTLLQSPSLRMTIYEFAGSFVRLLPFYFKYENIHSTQPDSKGCARNYGSSSNFSSSVCAVDTLLDLDAYLSDLNLEQNLASPLTTSKHHMANRFINQSVPDSVTSSSYFNICHGTRFLTLLNCLTMLFHAKLIMTQMLMTSYESMFILRSCADKDPVMVESVIRTQIPLSVSRREFLIRFLKANYLIQNIITDICFLKDNILVETERERCKAMKLIEKKLEGDTESSTSESCDNPQEVNATNKEGVLDNTDTDHVIDASLHLLESIDTCSSTDEDSCIEDDVPIDESLFRAAMSPSNSLLPDLPLQPVQGYQIKHKNVHKVVQSAFNSIKKNSTEKERMVTRPQGAVSVAYARSNTMPILRPAIQDKAINMISNILGNCRT</sequence>
<feature type="compositionally biased region" description="Polar residues" evidence="1">
    <location>
        <begin position="547"/>
        <end position="564"/>
    </location>
</feature>
<protein>
    <submittedName>
        <fullName evidence="2">Uncharacterized protein</fullName>
    </submittedName>
</protein>
<gene>
    <name evidence="2" type="ORF">DHA2_152426</name>
</gene>
<reference evidence="3" key="1">
    <citation type="submission" date="2012-02" db="EMBL/GenBank/DDBJ databases">
        <title>Genome sequencing of Giardia lamblia Genotypes A2 and B isolates (DH and GS) and comparative analysis with the genomes of Genotypes A1 and E (WB and Pig).</title>
        <authorList>
            <person name="Adam R."/>
            <person name="Dahlstrom E."/>
            <person name="Martens C."/>
            <person name="Bruno D."/>
            <person name="Barbian K."/>
            <person name="Porcella S.F."/>
            <person name="Nash T."/>
        </authorList>
    </citation>
    <scope>NUCLEOTIDE SEQUENCE</scope>
    <source>
        <strain evidence="3">DH</strain>
    </source>
</reference>
<proteinExistence type="predicted"/>
<dbReference type="Proteomes" id="UP000018320">
    <property type="component" value="Unassembled WGS sequence"/>
</dbReference>
<dbReference type="VEuPathDB" id="GiardiaDB:GL50803_00137718"/>